<dbReference type="GO" id="GO:0004642">
    <property type="term" value="F:phosphoribosylformylglycinamidine synthase activity"/>
    <property type="evidence" value="ECO:0007669"/>
    <property type="project" value="UniProtKB-UniRule"/>
</dbReference>
<dbReference type="GO" id="GO:0005737">
    <property type="term" value="C:cytoplasm"/>
    <property type="evidence" value="ECO:0007669"/>
    <property type="project" value="UniProtKB-SubCell"/>
</dbReference>
<comment type="function">
    <text evidence="8">Part of the phosphoribosylformylglycinamidine synthase complex involved in the purines biosynthetic pathway. Catalyzes the ATP-dependent conversion of formylglycinamide ribonucleotide (FGAR) and glutamine to yield formylglycinamidine ribonucleotide (FGAM) and glutamate. The FGAM synthase complex is composed of three subunits. PurQ produces an ammonia molecule by converting glutamine to glutamate. PurL transfers the ammonia molecule to FGAR to form FGAM in an ATP-dependent manner. PurS interacts with PurQ and PurL and is thought to assist in the transfer of the ammonia molecule from PurQ to PurL.</text>
</comment>
<comment type="subcellular location">
    <subcellularLocation>
        <location evidence="8">Cytoplasm</location>
    </subcellularLocation>
</comment>
<comment type="pathway">
    <text evidence="8">Purine metabolism; IMP biosynthesis via de novo pathway; 5-amino-1-(5-phospho-D-ribosyl)imidazole from N(2)-formyl-N(1)-(5-phospho-D-ribosyl)glycinamide: step 1/2.</text>
</comment>
<feature type="domain" description="PurM-like C-terminal" evidence="10">
    <location>
        <begin position="203"/>
        <end position="356"/>
    </location>
</feature>
<evidence type="ECO:0000256" key="5">
    <source>
        <dbReference type="ARBA" id="ARBA00022755"/>
    </source>
</evidence>
<evidence type="ECO:0000313" key="12">
    <source>
        <dbReference type="EMBL" id="RIX32119.1"/>
    </source>
</evidence>
<dbReference type="InterPro" id="IPR010918">
    <property type="entry name" value="PurM-like_C_dom"/>
</dbReference>
<gene>
    <name evidence="8 12" type="primary">purL</name>
    <name evidence="12" type="ORF">D3M59_03870</name>
</gene>
<feature type="binding site" evidence="8">
    <location>
        <position position="498"/>
    </location>
    <ligand>
        <name>ATP</name>
        <dbReference type="ChEBI" id="CHEBI:30616"/>
    </ligand>
</feature>
<feature type="binding site" evidence="8">
    <location>
        <position position="536"/>
    </location>
    <ligand>
        <name>Mg(2+)</name>
        <dbReference type="ChEBI" id="CHEBI:18420"/>
        <label>1</label>
    </ligand>
</feature>
<keyword evidence="2 8" id="KW-0436">Ligase</keyword>
<dbReference type="GO" id="GO:0006189">
    <property type="term" value="P:'de novo' IMP biosynthetic process"/>
    <property type="evidence" value="ECO:0007669"/>
    <property type="project" value="UniProtKB-UniRule"/>
</dbReference>
<feature type="domain" description="Phosphoribosylformylglycinamidine synthase linker" evidence="11">
    <location>
        <begin position="15"/>
        <end position="54"/>
    </location>
</feature>
<dbReference type="SUPFAM" id="SSF56042">
    <property type="entry name" value="PurM C-terminal domain-like"/>
    <property type="match status" value="2"/>
</dbReference>
<dbReference type="PANTHER" id="PTHR43555:SF1">
    <property type="entry name" value="PHOSPHORIBOSYLFORMYLGLYCINAMIDINE SYNTHASE SUBUNIT PURL"/>
    <property type="match status" value="1"/>
</dbReference>
<dbReference type="InterPro" id="IPR041609">
    <property type="entry name" value="PurL_linker"/>
</dbReference>
<accession>A0A418Q2I8</accession>
<dbReference type="PIRSF" id="PIRSF001587">
    <property type="entry name" value="FGAM_synthase_II"/>
    <property type="match status" value="1"/>
</dbReference>
<feature type="binding site" evidence="8">
    <location>
        <position position="53"/>
    </location>
    <ligand>
        <name>ATP</name>
        <dbReference type="ChEBI" id="CHEBI:30616"/>
    </ligand>
</feature>
<dbReference type="Gene3D" id="3.90.650.10">
    <property type="entry name" value="PurM-like C-terminal domain"/>
    <property type="match status" value="2"/>
</dbReference>
<dbReference type="InterPro" id="IPR016188">
    <property type="entry name" value="PurM-like_N"/>
</dbReference>
<evidence type="ECO:0000256" key="7">
    <source>
        <dbReference type="ARBA" id="ARBA00022842"/>
    </source>
</evidence>
<feature type="binding site" evidence="8">
    <location>
        <position position="241"/>
    </location>
    <ligand>
        <name>substrate</name>
    </ligand>
</feature>
<evidence type="ECO:0000256" key="1">
    <source>
        <dbReference type="ARBA" id="ARBA00022490"/>
    </source>
</evidence>
<feature type="binding site" evidence="8">
    <location>
        <position position="538"/>
    </location>
    <ligand>
        <name>substrate</name>
    </ligand>
</feature>
<dbReference type="FunFam" id="3.30.1330.10:FF:000004">
    <property type="entry name" value="Phosphoribosylformylglycinamidine synthase subunit PurL"/>
    <property type="match status" value="1"/>
</dbReference>
<evidence type="ECO:0000256" key="4">
    <source>
        <dbReference type="ARBA" id="ARBA00022741"/>
    </source>
</evidence>
<dbReference type="Pfam" id="PF02769">
    <property type="entry name" value="AIRS_C"/>
    <property type="match status" value="2"/>
</dbReference>
<feature type="active site" description="Proton acceptor" evidence="8">
    <location>
        <position position="96"/>
    </location>
</feature>
<feature type="active site" evidence="8">
    <location>
        <position position="50"/>
    </location>
</feature>
<reference evidence="12 13" key="1">
    <citation type="submission" date="2018-09" db="EMBL/GenBank/DDBJ databases">
        <title>Sphingomonas sp. DAC4.</title>
        <authorList>
            <person name="Seo T."/>
        </authorList>
    </citation>
    <scope>NUCLEOTIDE SEQUENCE [LARGE SCALE GENOMIC DNA]</scope>
    <source>
        <strain evidence="12 13">DAC4</strain>
    </source>
</reference>
<feature type="binding site" evidence="8">
    <location>
        <position position="269"/>
    </location>
    <ligand>
        <name>Mg(2+)</name>
        <dbReference type="ChEBI" id="CHEBI:18420"/>
        <label>2</label>
    </ligand>
</feature>
<feature type="domain" description="PurM-like N-terminal" evidence="9">
    <location>
        <begin position="441"/>
        <end position="563"/>
    </location>
</feature>
<feature type="binding site" evidence="8">
    <location>
        <position position="117"/>
    </location>
    <ligand>
        <name>substrate</name>
    </ligand>
</feature>
<feature type="binding site" evidence="8">
    <location>
        <position position="92"/>
    </location>
    <ligand>
        <name>ATP</name>
        <dbReference type="ChEBI" id="CHEBI:30616"/>
    </ligand>
</feature>
<dbReference type="InterPro" id="IPR010074">
    <property type="entry name" value="PRibForGlyAmidine_synth_PurL"/>
</dbReference>
<evidence type="ECO:0000259" key="10">
    <source>
        <dbReference type="Pfam" id="PF02769"/>
    </source>
</evidence>
<proteinExistence type="inferred from homology"/>
<dbReference type="GO" id="GO:0000287">
    <property type="term" value="F:magnesium ion binding"/>
    <property type="evidence" value="ECO:0007669"/>
    <property type="project" value="UniProtKB-UniRule"/>
</dbReference>
<protein>
    <recommendedName>
        <fullName evidence="8">Phosphoribosylformylglycinamidine synthase subunit PurL</fullName>
        <shortName evidence="8">FGAM synthase</shortName>
        <ecNumber evidence="8">6.3.5.3</ecNumber>
    </recommendedName>
    <alternativeName>
        <fullName evidence="8">Formylglycinamide ribonucleotide amidotransferase subunit II</fullName>
        <shortName evidence="8">FGAR amidotransferase II</shortName>
        <shortName evidence="8">FGAR-AT II</shortName>
    </alternativeName>
    <alternativeName>
        <fullName evidence="8">Glutamine amidotransferase PurL</fullName>
    </alternativeName>
    <alternativeName>
        <fullName evidence="8">Phosphoribosylformylglycinamidine synthase subunit II</fullName>
    </alternativeName>
</protein>
<feature type="binding site" evidence="8">
    <location>
        <position position="118"/>
    </location>
    <ligand>
        <name>Mg(2+)</name>
        <dbReference type="ChEBI" id="CHEBI:18420"/>
        <label>2</label>
    </ligand>
</feature>
<keyword evidence="4 8" id="KW-0547">Nucleotide-binding</keyword>
<feature type="binding site" evidence="8">
    <location>
        <position position="535"/>
    </location>
    <ligand>
        <name>ATP</name>
        <dbReference type="ChEBI" id="CHEBI:30616"/>
    </ligand>
</feature>
<evidence type="ECO:0000256" key="6">
    <source>
        <dbReference type="ARBA" id="ARBA00022840"/>
    </source>
</evidence>
<keyword evidence="7 8" id="KW-0460">Magnesium</keyword>
<comment type="subunit">
    <text evidence="8">Monomer. Part of the FGAM synthase complex composed of 1 PurL, 1 PurQ and 2 PurS subunits.</text>
</comment>
<dbReference type="Proteomes" id="UP000285023">
    <property type="component" value="Unassembled WGS sequence"/>
</dbReference>
<feature type="binding site" evidence="8">
    <location>
        <begin position="313"/>
        <end position="315"/>
    </location>
    <ligand>
        <name>substrate</name>
    </ligand>
</feature>
<keyword evidence="3 8" id="KW-0479">Metal-binding</keyword>
<feature type="binding site" evidence="8">
    <location>
        <begin position="95"/>
        <end position="98"/>
    </location>
    <ligand>
        <name>substrate</name>
    </ligand>
</feature>
<dbReference type="OrthoDB" id="9804441at2"/>
<dbReference type="CDD" id="cd02204">
    <property type="entry name" value="PurL_repeat2"/>
    <property type="match status" value="1"/>
</dbReference>
<dbReference type="CDD" id="cd02203">
    <property type="entry name" value="PurL_repeat1"/>
    <property type="match status" value="1"/>
</dbReference>
<dbReference type="Pfam" id="PF00586">
    <property type="entry name" value="AIRS"/>
    <property type="match status" value="2"/>
</dbReference>
<dbReference type="UniPathway" id="UPA00074">
    <property type="reaction ID" value="UER00128"/>
</dbReference>
<dbReference type="Pfam" id="PF18072">
    <property type="entry name" value="FGAR-AT_linker"/>
    <property type="match status" value="1"/>
</dbReference>
<dbReference type="RefSeq" id="WP_119531746.1">
    <property type="nucleotide sequence ID" value="NZ_QXTF01000001.1"/>
</dbReference>
<dbReference type="InterPro" id="IPR036921">
    <property type="entry name" value="PurM-like_N_sf"/>
</dbReference>
<dbReference type="AlphaFoldDB" id="A0A418Q2I8"/>
<keyword evidence="1 8" id="KW-0963">Cytoplasm</keyword>
<dbReference type="EC" id="6.3.5.3" evidence="8"/>
<dbReference type="GO" id="GO:0005524">
    <property type="term" value="F:ATP binding"/>
    <property type="evidence" value="ECO:0007669"/>
    <property type="project" value="UniProtKB-UniRule"/>
</dbReference>
<keyword evidence="5 8" id="KW-0658">Purine biosynthesis</keyword>
<comment type="caution">
    <text evidence="8">Lacks conserved residue(s) required for the propagation of feature annotation.</text>
</comment>
<evidence type="ECO:0000256" key="2">
    <source>
        <dbReference type="ARBA" id="ARBA00022598"/>
    </source>
</evidence>
<dbReference type="Gene3D" id="3.30.1330.10">
    <property type="entry name" value="PurM-like, N-terminal domain"/>
    <property type="match status" value="2"/>
</dbReference>
<dbReference type="EMBL" id="QXTF01000001">
    <property type="protein sequence ID" value="RIX32119.1"/>
    <property type="molecule type" value="Genomic_DNA"/>
</dbReference>
<keyword evidence="6 8" id="KW-0067">ATP-binding</keyword>
<sequence>MTVAEAPAITQQIVADHGFSPEEYERVLHALGREPNLVELGIFSVMWSEHCSYKSSRFHLKKLPTVAPWVICGPGENAGVIDIGDGQAAIFKMESHNHPSYIEPYQGAATGVGGILRDVFTMGARPVANMNALRFGRPDHPKMRHLIAGVVSGIGGYGNCVGVPTVGGEVNFDPAYDGNILVNAMTVGIAGTDKIFYSAATGIGNPIVYVGSKTGRDGIHGATMASADFDENSDEKRPTVQVGDPFTEKLLIEACLELMATDAIVAIQDMGAAGLTSSSVEMASKGGAGIRLDMNRVPCREEGMTPYEMMLSESQERMLMVLKPGREAEAEAIFRKWELDFAVIGEVTDTGRMVLEFNGEVVCDIPLGPLADDAPEYDRPHLSLDDYKAWAQVKPLQDAPESTDIAADLLTLMASPNLASRRWIWEQYDSQVGGDTVQRPGGDAAVVRVHGTDKALAITTDCTPRYVYADPFEGGKQAIAEAYRNLCAVGAKPLAVTNCLNFGNPQRPEIMAQFVEALRGMGDACRALDFPIVSGNVSLYNESKATGGGSAILPTPAIGGVGLLQNWAKSATVAFKGGAQKIHLIGANPDADPEIGRSLWLDVCHGRRDGLPPRVDLKAERRNGEFVRMLIDEGYVTAVHDVSDGGILVAVTEMALAGNIGARLMVEAFEDKVDQEKVRHAWSFFGETQGRYIVTEALDHDIVGKLGREMGIGTCFLGWTGGDTIYLGNSDVATAGEVPLADLRNAHEGFFPALMQGEL</sequence>
<evidence type="ECO:0000259" key="11">
    <source>
        <dbReference type="Pfam" id="PF18072"/>
    </source>
</evidence>
<dbReference type="InterPro" id="IPR036676">
    <property type="entry name" value="PurM-like_C_sf"/>
</dbReference>
<comment type="caution">
    <text evidence="12">The sequence shown here is derived from an EMBL/GenBank/DDBJ whole genome shotgun (WGS) entry which is preliminary data.</text>
</comment>
<dbReference type="NCBIfam" id="TIGR01736">
    <property type="entry name" value="FGAM_synth_II"/>
    <property type="match status" value="1"/>
</dbReference>
<evidence type="ECO:0000256" key="3">
    <source>
        <dbReference type="ARBA" id="ARBA00022723"/>
    </source>
</evidence>
<keyword evidence="13" id="KW-1185">Reference proteome</keyword>
<evidence type="ECO:0000256" key="8">
    <source>
        <dbReference type="HAMAP-Rule" id="MF_00420"/>
    </source>
</evidence>
<feature type="domain" description="PurM-like C-terminal" evidence="10">
    <location>
        <begin position="598"/>
        <end position="695"/>
    </location>
</feature>
<dbReference type="PANTHER" id="PTHR43555">
    <property type="entry name" value="PHOSPHORIBOSYLFORMYLGLYCINAMIDINE SYNTHASE SUBUNIT PURL"/>
    <property type="match status" value="1"/>
</dbReference>
<comment type="similarity">
    <text evidence="8">Belongs to the FGAMS family.</text>
</comment>
<evidence type="ECO:0000259" key="9">
    <source>
        <dbReference type="Pfam" id="PF00586"/>
    </source>
</evidence>
<feature type="domain" description="PurM-like N-terminal" evidence="9">
    <location>
        <begin position="75"/>
        <end position="190"/>
    </location>
</feature>
<feature type="binding site" evidence="8">
    <location>
        <position position="94"/>
    </location>
    <ligand>
        <name>Mg(2+)</name>
        <dbReference type="ChEBI" id="CHEBI:18420"/>
        <label>1</label>
    </ligand>
</feature>
<dbReference type="SUPFAM" id="SSF55326">
    <property type="entry name" value="PurM N-terminal domain-like"/>
    <property type="match status" value="2"/>
</dbReference>
<name>A0A418Q2I8_9SPHN</name>
<evidence type="ECO:0000313" key="13">
    <source>
        <dbReference type="Proteomes" id="UP000285023"/>
    </source>
</evidence>
<dbReference type="NCBIfam" id="NF002290">
    <property type="entry name" value="PRK01213.1"/>
    <property type="match status" value="1"/>
</dbReference>
<organism evidence="12 13">
    <name type="scientific">Sphingomonas edaphi</name>
    <dbReference type="NCBI Taxonomy" id="2315689"/>
    <lineage>
        <taxon>Bacteria</taxon>
        <taxon>Pseudomonadati</taxon>
        <taxon>Pseudomonadota</taxon>
        <taxon>Alphaproteobacteria</taxon>
        <taxon>Sphingomonadales</taxon>
        <taxon>Sphingomonadaceae</taxon>
        <taxon>Sphingomonas</taxon>
    </lineage>
</organism>
<dbReference type="HAMAP" id="MF_00420">
    <property type="entry name" value="PurL_2"/>
    <property type="match status" value="1"/>
</dbReference>
<comment type="catalytic activity">
    <reaction evidence="8">
        <text>N(2)-formyl-N(1)-(5-phospho-beta-D-ribosyl)glycinamide + L-glutamine + ATP + H2O = 2-formamido-N(1)-(5-O-phospho-beta-D-ribosyl)acetamidine + L-glutamate + ADP + phosphate + H(+)</text>
        <dbReference type="Rhea" id="RHEA:17129"/>
        <dbReference type="ChEBI" id="CHEBI:15377"/>
        <dbReference type="ChEBI" id="CHEBI:15378"/>
        <dbReference type="ChEBI" id="CHEBI:29985"/>
        <dbReference type="ChEBI" id="CHEBI:30616"/>
        <dbReference type="ChEBI" id="CHEBI:43474"/>
        <dbReference type="ChEBI" id="CHEBI:58359"/>
        <dbReference type="ChEBI" id="CHEBI:147286"/>
        <dbReference type="ChEBI" id="CHEBI:147287"/>
        <dbReference type="ChEBI" id="CHEBI:456216"/>
        <dbReference type="EC" id="6.3.5.3"/>
    </reaction>
</comment>